<keyword evidence="3" id="KW-1185">Reference proteome</keyword>
<sequence length="171" mass="18274">MSTVDKKVTWGLLAAWALHDLEELVTMAAWTRRAVPRLRERYPRIPARLLDGLRTTGPEAAVSIGLMGAVVALAAYRGDRTGGRSVLYQAVLVAFGAHVATHAGSALAYRGYTPGVLTAPTVAAPFTAWACWQLRKAGVPLDRRALRLAMPVLGAVTAGVHVAARGALRRR</sequence>
<comment type="caution">
    <text evidence="2">The sequence shown here is derived from an EMBL/GenBank/DDBJ whole genome shotgun (WGS) entry which is preliminary data.</text>
</comment>
<keyword evidence="1" id="KW-1133">Transmembrane helix</keyword>
<proteinExistence type="predicted"/>
<accession>A0A8J3IVZ5</accession>
<keyword evidence="1" id="KW-0812">Transmembrane</keyword>
<feature type="transmembrane region" description="Helical" evidence="1">
    <location>
        <begin position="90"/>
        <end position="109"/>
    </location>
</feature>
<gene>
    <name evidence="2" type="ORF">Aru02nite_05040</name>
</gene>
<evidence type="ECO:0000313" key="3">
    <source>
        <dbReference type="Proteomes" id="UP000612808"/>
    </source>
</evidence>
<protein>
    <submittedName>
        <fullName evidence="2">Membrane protein</fullName>
    </submittedName>
</protein>
<evidence type="ECO:0000313" key="2">
    <source>
        <dbReference type="EMBL" id="GID09615.1"/>
    </source>
</evidence>
<evidence type="ECO:0000256" key="1">
    <source>
        <dbReference type="SAM" id="Phobius"/>
    </source>
</evidence>
<keyword evidence="1" id="KW-0472">Membrane</keyword>
<organism evidence="2 3">
    <name type="scientific">Actinocatenispora rupis</name>
    <dbReference type="NCBI Taxonomy" id="519421"/>
    <lineage>
        <taxon>Bacteria</taxon>
        <taxon>Bacillati</taxon>
        <taxon>Actinomycetota</taxon>
        <taxon>Actinomycetes</taxon>
        <taxon>Micromonosporales</taxon>
        <taxon>Micromonosporaceae</taxon>
        <taxon>Actinocatenispora</taxon>
    </lineage>
</organism>
<dbReference type="Pfam" id="PF13787">
    <property type="entry name" value="HXXEE"/>
    <property type="match status" value="1"/>
</dbReference>
<dbReference type="Proteomes" id="UP000612808">
    <property type="component" value="Unassembled WGS sequence"/>
</dbReference>
<reference evidence="2" key="1">
    <citation type="submission" date="2021-01" db="EMBL/GenBank/DDBJ databases">
        <title>Whole genome shotgun sequence of Actinocatenispora rupis NBRC 107355.</title>
        <authorList>
            <person name="Komaki H."/>
            <person name="Tamura T."/>
        </authorList>
    </citation>
    <scope>NUCLEOTIDE SEQUENCE</scope>
    <source>
        <strain evidence="2">NBRC 107355</strain>
    </source>
</reference>
<dbReference type="RefSeq" id="WP_203654481.1">
    <property type="nucleotide sequence ID" value="NZ_BAAAZM010000010.1"/>
</dbReference>
<dbReference type="AlphaFoldDB" id="A0A8J3IVZ5"/>
<dbReference type="InterPro" id="IPR025671">
    <property type="entry name" value="HXXEE"/>
</dbReference>
<feature type="transmembrane region" description="Helical" evidence="1">
    <location>
        <begin position="148"/>
        <end position="168"/>
    </location>
</feature>
<name>A0A8J3IVZ5_9ACTN</name>
<dbReference type="EMBL" id="BOMB01000001">
    <property type="protein sequence ID" value="GID09615.1"/>
    <property type="molecule type" value="Genomic_DNA"/>
</dbReference>